<evidence type="ECO:0000259" key="6">
    <source>
        <dbReference type="PROSITE" id="PS51005"/>
    </source>
</evidence>
<feature type="compositionally biased region" description="Low complexity" evidence="5">
    <location>
        <begin position="229"/>
        <end position="251"/>
    </location>
</feature>
<evidence type="ECO:0000256" key="4">
    <source>
        <dbReference type="ARBA" id="ARBA00023242"/>
    </source>
</evidence>
<gene>
    <name evidence="7" type="ORF">CQW23_07985</name>
</gene>
<keyword evidence="4" id="KW-0539">Nucleus</keyword>
<feature type="compositionally biased region" description="Basic and acidic residues" evidence="5">
    <location>
        <begin position="252"/>
        <end position="262"/>
    </location>
</feature>
<dbReference type="AlphaFoldDB" id="A0A2G2X7R2"/>
<evidence type="ECO:0000256" key="3">
    <source>
        <dbReference type="ARBA" id="ARBA00023163"/>
    </source>
</evidence>
<dbReference type="EMBL" id="MLFT02000003">
    <property type="protein sequence ID" value="PHT53523.1"/>
    <property type="molecule type" value="Genomic_DNA"/>
</dbReference>
<accession>A0A2G2X7R2</accession>
<dbReference type="OrthoDB" id="1871428at2759"/>
<evidence type="ECO:0000256" key="5">
    <source>
        <dbReference type="SAM" id="MobiDB-lite"/>
    </source>
</evidence>
<dbReference type="GO" id="GO:0003677">
    <property type="term" value="F:DNA binding"/>
    <property type="evidence" value="ECO:0007669"/>
    <property type="project" value="UniProtKB-KW"/>
</dbReference>
<evidence type="ECO:0000256" key="1">
    <source>
        <dbReference type="ARBA" id="ARBA00023015"/>
    </source>
</evidence>
<protein>
    <recommendedName>
        <fullName evidence="6">NAC domain-containing protein</fullName>
    </recommendedName>
</protein>
<keyword evidence="2" id="KW-0238">DNA-binding</keyword>
<feature type="region of interest" description="Disordered" evidence="5">
    <location>
        <begin position="229"/>
        <end position="262"/>
    </location>
</feature>
<dbReference type="Gene3D" id="2.170.150.80">
    <property type="entry name" value="NAC domain"/>
    <property type="match status" value="1"/>
</dbReference>
<reference evidence="8" key="2">
    <citation type="journal article" date="2017" name="J. Anim. Genet.">
        <title>Multiple reference genome sequences of hot pepper reveal the massive evolution of plant disease resistance genes by retroduplication.</title>
        <authorList>
            <person name="Kim S."/>
            <person name="Park J."/>
            <person name="Yeom S.-I."/>
            <person name="Kim Y.-M."/>
            <person name="Seo E."/>
            <person name="Kim K.-T."/>
            <person name="Kim M.-S."/>
            <person name="Lee J.M."/>
            <person name="Cheong K."/>
            <person name="Shin H.-S."/>
            <person name="Kim S.-B."/>
            <person name="Han K."/>
            <person name="Lee J."/>
            <person name="Park M."/>
            <person name="Lee H.-A."/>
            <person name="Lee H.-Y."/>
            <person name="Lee Y."/>
            <person name="Oh S."/>
            <person name="Lee J.H."/>
            <person name="Choi E."/>
            <person name="Choi E."/>
            <person name="Lee S.E."/>
            <person name="Jeon J."/>
            <person name="Kim H."/>
            <person name="Choi G."/>
            <person name="Song H."/>
            <person name="Lee J."/>
            <person name="Lee S.-C."/>
            <person name="Kwon J.-K."/>
            <person name="Lee H.-Y."/>
            <person name="Koo N."/>
            <person name="Hong Y."/>
            <person name="Kim R.W."/>
            <person name="Kang W.-H."/>
            <person name="Huh J.H."/>
            <person name="Kang B.-C."/>
            <person name="Yang T.-J."/>
            <person name="Lee Y.-H."/>
            <person name="Bennetzen J.L."/>
            <person name="Choi D."/>
        </authorList>
    </citation>
    <scope>NUCLEOTIDE SEQUENCE [LARGE SCALE GENOMIC DNA]</scope>
    <source>
        <strain evidence="8">cv. PBC81</strain>
    </source>
</reference>
<dbReference type="GO" id="GO:0006355">
    <property type="term" value="P:regulation of DNA-templated transcription"/>
    <property type="evidence" value="ECO:0007669"/>
    <property type="project" value="InterPro"/>
</dbReference>
<sequence>MDKFNFVKDGAIKLPPGFRFQPTDEEIVFQYLIRKTFSCPLPASIIPEINICKHDPWDLPGDIEQDRYFFSNKEAKYRNGNRANRATRGGYWKPTGLDKQIICSKRKPIVGMKKTLVFYKGKTTTSHHATRTDWIMHEYRLAVIPNDSSSNFHGHFKKPSDQNSLVQIGNWVLCHIFLKKRNGKCIQEILEDDHHDDNYKAHEHSVQIAKPIVYYDFMRADNLSDGSVTSSCSSSLSNDDSTEVSSSPSSLVEHEEATNQPL</sequence>
<dbReference type="PANTHER" id="PTHR31744:SF93">
    <property type="entry name" value="NAC DOMAIN-CONTAINING PROTEIN"/>
    <property type="match status" value="1"/>
</dbReference>
<dbReference type="InterPro" id="IPR036093">
    <property type="entry name" value="NAC_dom_sf"/>
</dbReference>
<keyword evidence="1" id="KW-0805">Transcription regulation</keyword>
<name>A0A2G2X7R2_CAPBA</name>
<evidence type="ECO:0000256" key="2">
    <source>
        <dbReference type="ARBA" id="ARBA00023125"/>
    </source>
</evidence>
<dbReference type="STRING" id="33114.A0A2G2X7R2"/>
<dbReference type="Pfam" id="PF02365">
    <property type="entry name" value="NAM"/>
    <property type="match status" value="1"/>
</dbReference>
<keyword evidence="3" id="KW-0804">Transcription</keyword>
<keyword evidence="8" id="KW-1185">Reference proteome</keyword>
<comment type="caution">
    <text evidence="7">The sequence shown here is derived from an EMBL/GenBank/DDBJ whole genome shotgun (WGS) entry which is preliminary data.</text>
</comment>
<dbReference type="PROSITE" id="PS51005">
    <property type="entry name" value="NAC"/>
    <property type="match status" value="1"/>
</dbReference>
<evidence type="ECO:0000313" key="7">
    <source>
        <dbReference type="EMBL" id="PHT53523.1"/>
    </source>
</evidence>
<dbReference type="Proteomes" id="UP000224567">
    <property type="component" value="Unassembled WGS sequence"/>
</dbReference>
<dbReference type="SUPFAM" id="SSF101941">
    <property type="entry name" value="NAC domain"/>
    <property type="match status" value="1"/>
</dbReference>
<organism evidence="7 8">
    <name type="scientific">Capsicum baccatum</name>
    <name type="common">Peruvian pepper</name>
    <dbReference type="NCBI Taxonomy" id="33114"/>
    <lineage>
        <taxon>Eukaryota</taxon>
        <taxon>Viridiplantae</taxon>
        <taxon>Streptophyta</taxon>
        <taxon>Embryophyta</taxon>
        <taxon>Tracheophyta</taxon>
        <taxon>Spermatophyta</taxon>
        <taxon>Magnoliopsida</taxon>
        <taxon>eudicotyledons</taxon>
        <taxon>Gunneridae</taxon>
        <taxon>Pentapetalae</taxon>
        <taxon>asterids</taxon>
        <taxon>lamiids</taxon>
        <taxon>Solanales</taxon>
        <taxon>Solanaceae</taxon>
        <taxon>Solanoideae</taxon>
        <taxon>Capsiceae</taxon>
        <taxon>Capsicum</taxon>
    </lineage>
</organism>
<feature type="domain" description="NAC" evidence="6">
    <location>
        <begin position="14"/>
        <end position="179"/>
    </location>
</feature>
<proteinExistence type="predicted"/>
<dbReference type="PANTHER" id="PTHR31744">
    <property type="entry name" value="PROTEIN CUP-SHAPED COTYLEDON 2-RELATED"/>
    <property type="match status" value="1"/>
</dbReference>
<reference evidence="7 8" key="1">
    <citation type="journal article" date="2017" name="Genome Biol.">
        <title>New reference genome sequences of hot pepper reveal the massive evolution of plant disease-resistance genes by retroduplication.</title>
        <authorList>
            <person name="Kim S."/>
            <person name="Park J."/>
            <person name="Yeom S.I."/>
            <person name="Kim Y.M."/>
            <person name="Seo E."/>
            <person name="Kim K.T."/>
            <person name="Kim M.S."/>
            <person name="Lee J.M."/>
            <person name="Cheong K."/>
            <person name="Shin H.S."/>
            <person name="Kim S.B."/>
            <person name="Han K."/>
            <person name="Lee J."/>
            <person name="Park M."/>
            <person name="Lee H.A."/>
            <person name="Lee H.Y."/>
            <person name="Lee Y."/>
            <person name="Oh S."/>
            <person name="Lee J.H."/>
            <person name="Choi E."/>
            <person name="Choi E."/>
            <person name="Lee S.E."/>
            <person name="Jeon J."/>
            <person name="Kim H."/>
            <person name="Choi G."/>
            <person name="Song H."/>
            <person name="Lee J."/>
            <person name="Lee S.C."/>
            <person name="Kwon J.K."/>
            <person name="Lee H.Y."/>
            <person name="Koo N."/>
            <person name="Hong Y."/>
            <person name="Kim R.W."/>
            <person name="Kang W.H."/>
            <person name="Huh J.H."/>
            <person name="Kang B.C."/>
            <person name="Yang T.J."/>
            <person name="Lee Y.H."/>
            <person name="Bennetzen J.L."/>
            <person name="Choi D."/>
        </authorList>
    </citation>
    <scope>NUCLEOTIDE SEQUENCE [LARGE SCALE GENOMIC DNA]</scope>
    <source>
        <strain evidence="8">cv. PBC81</strain>
    </source>
</reference>
<dbReference type="InterPro" id="IPR003441">
    <property type="entry name" value="NAC-dom"/>
</dbReference>
<evidence type="ECO:0000313" key="8">
    <source>
        <dbReference type="Proteomes" id="UP000224567"/>
    </source>
</evidence>